<evidence type="ECO:0000256" key="1">
    <source>
        <dbReference type="SAM" id="MobiDB-lite"/>
    </source>
</evidence>
<accession>A0A367KWG3</accession>
<dbReference type="EMBL" id="PJQM01000134">
    <property type="protein sequence ID" value="RCI06535.1"/>
    <property type="molecule type" value="Genomic_DNA"/>
</dbReference>
<protein>
    <submittedName>
        <fullName evidence="2">Uncharacterized protein</fullName>
    </submittedName>
</protein>
<evidence type="ECO:0000313" key="2">
    <source>
        <dbReference type="EMBL" id="RCI06535.1"/>
    </source>
</evidence>
<keyword evidence="3" id="KW-1185">Reference proteome</keyword>
<sequence>MDYWSSTNYAEWSMIGFFKSLITIDPTKPRREAIQLLEGDLKVLRAAFVDSKESKLITTLLTALRKQNDVLDHFWHASYPTLQRNAISHITNISNVEASMEEEATNRVKGKKRMNSEPQIEGSKRRQAEIAVDTDVGEKDKETEVERNVESEVDCEAESDGVVIPNSVDSLGTIIKKEARQLHKLYSQNPNHLSNRDRKLMTAGLSSILDLADQSHSSQRRLFSNEQWDFINQYFDRKLRLKEFPLDAAVINTITIIKNTLDLSNDFDAVKNYVGKMKIKHANDTGCITALNIIKHVLRTMSTYKKMLINNTNINYRENDYFRILWSPLLEILFRPSENVRVVSAESEYQLSINEKKILYPKKKYIHGFKIDIRLVVDIKEEEIDLAIGECAKHNSDAKSIKDEDKLLREAKDAVDGIIQSTSGRDCRLMAYFLQMTGTHCSLSTLDLAKNGLYVAKHRHSYKFPSCVSDLTDFSITLAHLLQMKREVSIAADKVIQARTPSSGSEESFNRLQTHRKNKKLAWMRDTWYSPPRETTSTIPVHMFTLPTPPVFKEVNEDSSDEEPEVIGSADKFGWIQYSNNEYFNIFSKERTTENPYE</sequence>
<organism evidence="2 3">
    <name type="scientific">Rhizopus stolonifer</name>
    <name type="common">Rhizopus nigricans</name>
    <dbReference type="NCBI Taxonomy" id="4846"/>
    <lineage>
        <taxon>Eukaryota</taxon>
        <taxon>Fungi</taxon>
        <taxon>Fungi incertae sedis</taxon>
        <taxon>Mucoromycota</taxon>
        <taxon>Mucoromycotina</taxon>
        <taxon>Mucoromycetes</taxon>
        <taxon>Mucorales</taxon>
        <taxon>Mucorineae</taxon>
        <taxon>Rhizopodaceae</taxon>
        <taxon>Rhizopus</taxon>
    </lineage>
</organism>
<proteinExistence type="predicted"/>
<gene>
    <name evidence="2" type="ORF">CU098_005970</name>
</gene>
<name>A0A367KWG3_RHIST</name>
<dbReference type="OrthoDB" id="2282785at2759"/>
<dbReference type="Proteomes" id="UP000253551">
    <property type="component" value="Unassembled WGS sequence"/>
</dbReference>
<dbReference type="STRING" id="4846.A0A367KWG3"/>
<feature type="region of interest" description="Disordered" evidence="1">
    <location>
        <begin position="104"/>
        <end position="128"/>
    </location>
</feature>
<dbReference type="AlphaFoldDB" id="A0A367KWG3"/>
<reference evidence="2 3" key="1">
    <citation type="journal article" date="2018" name="G3 (Bethesda)">
        <title>Phylogenetic and Phylogenomic Definition of Rhizopus Species.</title>
        <authorList>
            <person name="Gryganskyi A.P."/>
            <person name="Golan J."/>
            <person name="Dolatabadi S."/>
            <person name="Mondo S."/>
            <person name="Robb S."/>
            <person name="Idnurm A."/>
            <person name="Muszewska A."/>
            <person name="Steczkiewicz K."/>
            <person name="Masonjones S."/>
            <person name="Liao H.L."/>
            <person name="Gajdeczka M.T."/>
            <person name="Anike F."/>
            <person name="Vuek A."/>
            <person name="Anishchenko I.M."/>
            <person name="Voigt K."/>
            <person name="de Hoog G.S."/>
            <person name="Smith M.E."/>
            <person name="Heitman J."/>
            <person name="Vilgalys R."/>
            <person name="Stajich J.E."/>
        </authorList>
    </citation>
    <scope>NUCLEOTIDE SEQUENCE [LARGE SCALE GENOMIC DNA]</scope>
    <source>
        <strain evidence="2 3">LSU 92-RS-03</strain>
    </source>
</reference>
<comment type="caution">
    <text evidence="2">The sequence shown here is derived from an EMBL/GenBank/DDBJ whole genome shotgun (WGS) entry which is preliminary data.</text>
</comment>
<evidence type="ECO:0000313" key="3">
    <source>
        <dbReference type="Proteomes" id="UP000253551"/>
    </source>
</evidence>